<keyword evidence="3" id="KW-1185">Reference proteome</keyword>
<protein>
    <submittedName>
        <fullName evidence="2">Uncharacterized protein</fullName>
    </submittedName>
</protein>
<comment type="caution">
    <text evidence="2">The sequence shown here is derived from an EMBL/GenBank/DDBJ whole genome shotgun (WGS) entry which is preliminary data.</text>
</comment>
<organism evidence="2 3">
    <name type="scientific">Araneus ventricosus</name>
    <name type="common">Orbweaver spider</name>
    <name type="synonym">Epeira ventricosa</name>
    <dbReference type="NCBI Taxonomy" id="182803"/>
    <lineage>
        <taxon>Eukaryota</taxon>
        <taxon>Metazoa</taxon>
        <taxon>Ecdysozoa</taxon>
        <taxon>Arthropoda</taxon>
        <taxon>Chelicerata</taxon>
        <taxon>Arachnida</taxon>
        <taxon>Araneae</taxon>
        <taxon>Araneomorphae</taxon>
        <taxon>Entelegynae</taxon>
        <taxon>Araneoidea</taxon>
        <taxon>Araneidae</taxon>
        <taxon>Araneus</taxon>
    </lineage>
</organism>
<evidence type="ECO:0000256" key="1">
    <source>
        <dbReference type="SAM" id="MobiDB-lite"/>
    </source>
</evidence>
<proteinExistence type="predicted"/>
<dbReference type="Proteomes" id="UP000499080">
    <property type="component" value="Unassembled WGS sequence"/>
</dbReference>
<feature type="region of interest" description="Disordered" evidence="1">
    <location>
        <begin position="47"/>
        <end position="79"/>
    </location>
</feature>
<accession>A0A4Y2E3M0</accession>
<feature type="compositionally biased region" description="Low complexity" evidence="1">
    <location>
        <begin position="54"/>
        <end position="66"/>
    </location>
</feature>
<reference evidence="2 3" key="1">
    <citation type="journal article" date="2019" name="Sci. Rep.">
        <title>Orb-weaving spider Araneus ventricosus genome elucidates the spidroin gene catalogue.</title>
        <authorList>
            <person name="Kono N."/>
            <person name="Nakamura H."/>
            <person name="Ohtoshi R."/>
            <person name="Moran D.A.P."/>
            <person name="Shinohara A."/>
            <person name="Yoshida Y."/>
            <person name="Fujiwara M."/>
            <person name="Mori M."/>
            <person name="Tomita M."/>
            <person name="Arakawa K."/>
        </authorList>
    </citation>
    <scope>NUCLEOTIDE SEQUENCE [LARGE SCALE GENOMIC DNA]</scope>
</reference>
<name>A0A4Y2E3M0_ARAVE</name>
<evidence type="ECO:0000313" key="2">
    <source>
        <dbReference type="EMBL" id="GBM23501.1"/>
    </source>
</evidence>
<evidence type="ECO:0000313" key="3">
    <source>
        <dbReference type="Proteomes" id="UP000499080"/>
    </source>
</evidence>
<dbReference type="EMBL" id="BGPR01168845">
    <property type="protein sequence ID" value="GBM23501.1"/>
    <property type="molecule type" value="Genomic_DNA"/>
</dbReference>
<dbReference type="AlphaFoldDB" id="A0A4Y2E3M0"/>
<feature type="compositionally biased region" description="Polar residues" evidence="1">
    <location>
        <begin position="67"/>
        <end position="79"/>
    </location>
</feature>
<gene>
    <name evidence="2" type="ORF">AVEN_262848_1</name>
</gene>
<sequence length="88" mass="10085">MTLSYHFTKPRAENTELCWKHLLFNKLSGIKIAQLISFLDEKENLIKQPPDATSSSDSNPDFSPSSRPQTIDLPSSDLWTPTLYRFNN</sequence>